<gene>
    <name evidence="2" type="ORF">KSP40_PGU004370</name>
</gene>
<evidence type="ECO:0000313" key="3">
    <source>
        <dbReference type="Proteomes" id="UP001412067"/>
    </source>
</evidence>
<comment type="caution">
    <text evidence="2">The sequence shown here is derived from an EMBL/GenBank/DDBJ whole genome shotgun (WGS) entry which is preliminary data.</text>
</comment>
<accession>A0ABR2MG12</accession>
<evidence type="ECO:0000256" key="1">
    <source>
        <dbReference type="SAM" id="MobiDB-lite"/>
    </source>
</evidence>
<protein>
    <submittedName>
        <fullName evidence="2">Uncharacterized protein</fullName>
    </submittedName>
</protein>
<reference evidence="2 3" key="1">
    <citation type="journal article" date="2022" name="Nat. Plants">
        <title>Genomes of leafy and leafless Platanthera orchids illuminate the evolution of mycoheterotrophy.</title>
        <authorList>
            <person name="Li M.H."/>
            <person name="Liu K.W."/>
            <person name="Li Z."/>
            <person name="Lu H.C."/>
            <person name="Ye Q.L."/>
            <person name="Zhang D."/>
            <person name="Wang J.Y."/>
            <person name="Li Y.F."/>
            <person name="Zhong Z.M."/>
            <person name="Liu X."/>
            <person name="Yu X."/>
            <person name="Liu D.K."/>
            <person name="Tu X.D."/>
            <person name="Liu B."/>
            <person name="Hao Y."/>
            <person name="Liao X.Y."/>
            <person name="Jiang Y.T."/>
            <person name="Sun W.H."/>
            <person name="Chen J."/>
            <person name="Chen Y.Q."/>
            <person name="Ai Y."/>
            <person name="Zhai J.W."/>
            <person name="Wu S.S."/>
            <person name="Zhou Z."/>
            <person name="Hsiao Y.Y."/>
            <person name="Wu W.L."/>
            <person name="Chen Y.Y."/>
            <person name="Lin Y.F."/>
            <person name="Hsu J.L."/>
            <person name="Li C.Y."/>
            <person name="Wang Z.W."/>
            <person name="Zhao X."/>
            <person name="Zhong W.Y."/>
            <person name="Ma X.K."/>
            <person name="Ma L."/>
            <person name="Huang J."/>
            <person name="Chen G.Z."/>
            <person name="Huang M.Z."/>
            <person name="Huang L."/>
            <person name="Peng D.H."/>
            <person name="Luo Y.B."/>
            <person name="Zou S.Q."/>
            <person name="Chen S.P."/>
            <person name="Lan S."/>
            <person name="Tsai W.C."/>
            <person name="Van de Peer Y."/>
            <person name="Liu Z.J."/>
        </authorList>
    </citation>
    <scope>NUCLEOTIDE SEQUENCE [LARGE SCALE GENOMIC DNA]</scope>
    <source>
        <strain evidence="2">Lor288</strain>
    </source>
</reference>
<dbReference type="EMBL" id="JBBWWR010000008">
    <property type="protein sequence ID" value="KAK8962524.1"/>
    <property type="molecule type" value="Genomic_DNA"/>
</dbReference>
<feature type="region of interest" description="Disordered" evidence="1">
    <location>
        <begin position="38"/>
        <end position="58"/>
    </location>
</feature>
<keyword evidence="3" id="KW-1185">Reference proteome</keyword>
<feature type="region of interest" description="Disordered" evidence="1">
    <location>
        <begin position="1"/>
        <end position="26"/>
    </location>
</feature>
<organism evidence="2 3">
    <name type="scientific">Platanthera guangdongensis</name>
    <dbReference type="NCBI Taxonomy" id="2320717"/>
    <lineage>
        <taxon>Eukaryota</taxon>
        <taxon>Viridiplantae</taxon>
        <taxon>Streptophyta</taxon>
        <taxon>Embryophyta</taxon>
        <taxon>Tracheophyta</taxon>
        <taxon>Spermatophyta</taxon>
        <taxon>Magnoliopsida</taxon>
        <taxon>Liliopsida</taxon>
        <taxon>Asparagales</taxon>
        <taxon>Orchidaceae</taxon>
        <taxon>Orchidoideae</taxon>
        <taxon>Orchideae</taxon>
        <taxon>Orchidinae</taxon>
        <taxon>Platanthera</taxon>
    </lineage>
</organism>
<evidence type="ECO:0000313" key="2">
    <source>
        <dbReference type="EMBL" id="KAK8962524.1"/>
    </source>
</evidence>
<proteinExistence type="predicted"/>
<name>A0ABR2MG12_9ASPA</name>
<sequence length="88" mass="9031">MRVSGVEGSDMDNDGSSSAPGSLADTFKPLQFGRKINADDDTAIGGSSSKSSTVSALPEMRPLAEMGKKAKCAAQGFVQSPPPPMPKC</sequence>
<dbReference type="Proteomes" id="UP001412067">
    <property type="component" value="Unassembled WGS sequence"/>
</dbReference>